<feature type="region of interest" description="Disordered" evidence="1">
    <location>
        <begin position="1"/>
        <end position="38"/>
    </location>
</feature>
<comment type="caution">
    <text evidence="2">The sequence shown here is derived from an EMBL/GenBank/DDBJ whole genome shotgun (WGS) entry which is preliminary data.</text>
</comment>
<sequence length="193" mass="20822">MTRQHVIDDEPNIDPLLLVQDPAVVHPKGRPRGPRELPTRAELIAERSTQRQPSQFERVESYLSQRSLNMSTQTRGGSTPRARGRRRGRRGRGGPSLAITASQVAEEEENAAADAFFGPEINRVNRIRGGTTSPYTRDGATVGRGILGLPPRRQDAPPGALPAVHGALSIATPRGRGYGVVTPPRGTGDEGAW</sequence>
<evidence type="ECO:0000256" key="1">
    <source>
        <dbReference type="SAM" id="MobiDB-lite"/>
    </source>
</evidence>
<evidence type="ECO:0000313" key="3">
    <source>
        <dbReference type="Proteomes" id="UP001590951"/>
    </source>
</evidence>
<dbReference type="Proteomes" id="UP001590951">
    <property type="component" value="Unassembled WGS sequence"/>
</dbReference>
<reference evidence="2 3" key="1">
    <citation type="submission" date="2024-09" db="EMBL/GenBank/DDBJ databases">
        <title>Rethinking Asexuality: The Enigmatic Case of Functional Sexual Genes in Lepraria (Stereocaulaceae).</title>
        <authorList>
            <person name="Doellman M."/>
            <person name="Sun Y."/>
            <person name="Barcenas-Pena A."/>
            <person name="Lumbsch H.T."/>
            <person name="Grewe F."/>
        </authorList>
    </citation>
    <scope>NUCLEOTIDE SEQUENCE [LARGE SCALE GENOMIC DNA]</scope>
    <source>
        <strain evidence="2 3">Grewe 0041</strain>
    </source>
</reference>
<accession>A0ABR4B0A4</accession>
<feature type="compositionally biased region" description="Polar residues" evidence="1">
    <location>
        <begin position="63"/>
        <end position="73"/>
    </location>
</feature>
<gene>
    <name evidence="2" type="ORF">ABVK25_009422</name>
</gene>
<proteinExistence type="predicted"/>
<organism evidence="2 3">
    <name type="scientific">Lepraria finkii</name>
    <dbReference type="NCBI Taxonomy" id="1340010"/>
    <lineage>
        <taxon>Eukaryota</taxon>
        <taxon>Fungi</taxon>
        <taxon>Dikarya</taxon>
        <taxon>Ascomycota</taxon>
        <taxon>Pezizomycotina</taxon>
        <taxon>Lecanoromycetes</taxon>
        <taxon>OSLEUM clade</taxon>
        <taxon>Lecanoromycetidae</taxon>
        <taxon>Lecanorales</taxon>
        <taxon>Lecanorineae</taxon>
        <taxon>Stereocaulaceae</taxon>
        <taxon>Lepraria</taxon>
    </lineage>
</organism>
<keyword evidence="3" id="KW-1185">Reference proteome</keyword>
<feature type="region of interest" description="Disordered" evidence="1">
    <location>
        <begin position="63"/>
        <end position="97"/>
    </location>
</feature>
<evidence type="ECO:0000313" key="2">
    <source>
        <dbReference type="EMBL" id="KAL2050314.1"/>
    </source>
</evidence>
<feature type="region of interest" description="Disordered" evidence="1">
    <location>
        <begin position="173"/>
        <end position="193"/>
    </location>
</feature>
<dbReference type="EMBL" id="JBHFEH010000049">
    <property type="protein sequence ID" value="KAL2050314.1"/>
    <property type="molecule type" value="Genomic_DNA"/>
</dbReference>
<feature type="compositionally biased region" description="Basic residues" evidence="1">
    <location>
        <begin position="82"/>
        <end position="92"/>
    </location>
</feature>
<name>A0ABR4B0A4_9LECA</name>
<protein>
    <submittedName>
        <fullName evidence="2">Uncharacterized protein</fullName>
    </submittedName>
</protein>